<dbReference type="AlphaFoldDB" id="A0A5C6M5C5"/>
<reference evidence="2 3" key="1">
    <citation type="submission" date="2019-08" db="EMBL/GenBank/DDBJ databases">
        <title>100 year-old enigma solved: identification of Planctomyces bekefii, the type genus and species of the phylum Planctomycetes.</title>
        <authorList>
            <person name="Svetlana D.N."/>
            <person name="Overmann J."/>
        </authorList>
    </citation>
    <scope>NUCLEOTIDE SEQUENCE [LARGE SCALE GENOMIC DNA]</scope>
    <source>
        <strain evidence="2">Phe10_nw2017</strain>
    </source>
</reference>
<evidence type="ECO:0000313" key="2">
    <source>
        <dbReference type="EMBL" id="TWW09345.1"/>
    </source>
</evidence>
<proteinExistence type="predicted"/>
<accession>A0A5C6M5C5</accession>
<organism evidence="2 3">
    <name type="scientific">Planctomyces bekefii</name>
    <dbReference type="NCBI Taxonomy" id="1653850"/>
    <lineage>
        <taxon>Bacteria</taxon>
        <taxon>Pseudomonadati</taxon>
        <taxon>Planctomycetota</taxon>
        <taxon>Planctomycetia</taxon>
        <taxon>Planctomycetales</taxon>
        <taxon>Planctomycetaceae</taxon>
        <taxon>Planctomyces</taxon>
    </lineage>
</organism>
<dbReference type="EMBL" id="SRHE01000304">
    <property type="protein sequence ID" value="TWW09345.1"/>
    <property type="molecule type" value="Genomic_DNA"/>
</dbReference>
<dbReference type="Proteomes" id="UP000321083">
    <property type="component" value="Unassembled WGS sequence"/>
</dbReference>
<feature type="region of interest" description="Disordered" evidence="1">
    <location>
        <begin position="1"/>
        <end position="29"/>
    </location>
</feature>
<gene>
    <name evidence="2" type="ORF">E3A20_15270</name>
</gene>
<evidence type="ECO:0000256" key="1">
    <source>
        <dbReference type="SAM" id="MobiDB-lite"/>
    </source>
</evidence>
<protein>
    <submittedName>
        <fullName evidence="2">Uncharacterized protein</fullName>
    </submittedName>
</protein>
<keyword evidence="3" id="KW-1185">Reference proteome</keyword>
<feature type="compositionally biased region" description="Basic residues" evidence="1">
    <location>
        <begin position="8"/>
        <end position="25"/>
    </location>
</feature>
<evidence type="ECO:0000313" key="3">
    <source>
        <dbReference type="Proteomes" id="UP000321083"/>
    </source>
</evidence>
<comment type="caution">
    <text evidence="2">The sequence shown here is derived from an EMBL/GenBank/DDBJ whole genome shotgun (WGS) entry which is preliminary data.</text>
</comment>
<name>A0A5C6M5C5_9PLAN</name>
<sequence>MIKNNVKVNKKEKGRRLRKGKKRRKREGEVIYNVREKKI</sequence>
<reference evidence="2 3" key="2">
    <citation type="submission" date="2019-08" db="EMBL/GenBank/DDBJ databases">
        <authorList>
            <person name="Henke P."/>
        </authorList>
    </citation>
    <scope>NUCLEOTIDE SEQUENCE [LARGE SCALE GENOMIC DNA]</scope>
    <source>
        <strain evidence="2">Phe10_nw2017</strain>
    </source>
</reference>